<evidence type="ECO:0000256" key="1">
    <source>
        <dbReference type="ARBA" id="ARBA00004651"/>
    </source>
</evidence>
<dbReference type="EMBL" id="FMAY01000002">
    <property type="protein sequence ID" value="SCB85916.1"/>
    <property type="molecule type" value="Genomic_DNA"/>
</dbReference>
<dbReference type="FunFam" id="1.10.3730.20:FF:000001">
    <property type="entry name" value="Quaternary ammonium compound resistance transporter SugE"/>
    <property type="match status" value="1"/>
</dbReference>
<dbReference type="Gene3D" id="1.10.3730.20">
    <property type="match status" value="1"/>
</dbReference>
<evidence type="ECO:0000256" key="3">
    <source>
        <dbReference type="ARBA" id="ARBA00022475"/>
    </source>
</evidence>
<keyword evidence="12" id="KW-1185">Reference proteome</keyword>
<dbReference type="NCBIfam" id="NF008512">
    <property type="entry name" value="PRK11431.1"/>
    <property type="match status" value="1"/>
</dbReference>
<organism evidence="11 12">
    <name type="scientific">Kosakonia oryzendophytica</name>
    <dbReference type="NCBI Taxonomy" id="1005665"/>
    <lineage>
        <taxon>Bacteria</taxon>
        <taxon>Pseudomonadati</taxon>
        <taxon>Pseudomonadota</taxon>
        <taxon>Gammaproteobacteria</taxon>
        <taxon>Enterobacterales</taxon>
        <taxon>Enterobacteriaceae</taxon>
        <taxon>Kosakonia</taxon>
    </lineage>
</organism>
<evidence type="ECO:0000313" key="11">
    <source>
        <dbReference type="EMBL" id="SCB85916.1"/>
    </source>
</evidence>
<feature type="transmembrane region" description="Helical" evidence="10">
    <location>
        <begin position="33"/>
        <end position="50"/>
    </location>
</feature>
<evidence type="ECO:0000256" key="2">
    <source>
        <dbReference type="ARBA" id="ARBA00022448"/>
    </source>
</evidence>
<evidence type="ECO:0000256" key="5">
    <source>
        <dbReference type="ARBA" id="ARBA00022989"/>
    </source>
</evidence>
<dbReference type="AlphaFoldDB" id="A0A1C3ZUF6"/>
<evidence type="ECO:0000256" key="10">
    <source>
        <dbReference type="SAM" id="Phobius"/>
    </source>
</evidence>
<evidence type="ECO:0000313" key="12">
    <source>
        <dbReference type="Proteomes" id="UP000198975"/>
    </source>
</evidence>
<proteinExistence type="inferred from homology"/>
<dbReference type="SUPFAM" id="SSF103481">
    <property type="entry name" value="Multidrug resistance efflux transporter EmrE"/>
    <property type="match status" value="1"/>
</dbReference>
<evidence type="ECO:0000256" key="7">
    <source>
        <dbReference type="ARBA" id="ARBA00038151"/>
    </source>
</evidence>
<comment type="similarity">
    <text evidence="7">Belongs to the drug/metabolite transporter (DMT) superfamily. Small multidrug resistance (SMR) (TC 2.A.7.1) family. Gdx/SugE subfamily.</text>
</comment>
<dbReference type="Pfam" id="PF00893">
    <property type="entry name" value="Multi_Drug_Res"/>
    <property type="match status" value="1"/>
</dbReference>
<dbReference type="Proteomes" id="UP000198975">
    <property type="component" value="Unassembled WGS sequence"/>
</dbReference>
<dbReference type="InterPro" id="IPR045324">
    <property type="entry name" value="Small_multidrug_res"/>
</dbReference>
<sequence length="105" mass="10895">MSWFILLVAGLLEVVWAIGLKYTHGFTRLTPSIVTITAMVASIVLLSWAMKTLPVGTAYAIWTGIGAVGAAIAGIVLLGESASLARVFSLCLIVAGIVGLKLSAH</sequence>
<accession>A0A1C3ZUF6</accession>
<dbReference type="InterPro" id="IPR000390">
    <property type="entry name" value="Small_drug/metabolite_transptr"/>
</dbReference>
<dbReference type="GO" id="GO:0005886">
    <property type="term" value="C:plasma membrane"/>
    <property type="evidence" value="ECO:0007669"/>
    <property type="project" value="UniProtKB-SubCell"/>
</dbReference>
<keyword evidence="5 10" id="KW-1133">Transmembrane helix</keyword>
<keyword evidence="4 9" id="KW-0812">Transmembrane</keyword>
<evidence type="ECO:0000256" key="8">
    <source>
        <dbReference type="ARBA" id="ARBA00039168"/>
    </source>
</evidence>
<dbReference type="PANTHER" id="PTHR30561">
    <property type="entry name" value="SMR FAMILY PROTON-DEPENDENT DRUG EFFLUX TRANSPORTER SUGE"/>
    <property type="match status" value="1"/>
</dbReference>
<dbReference type="PANTHER" id="PTHR30561:SF0">
    <property type="entry name" value="GUANIDINIUM EXPORTER"/>
    <property type="match status" value="1"/>
</dbReference>
<keyword evidence="2" id="KW-0813">Transport</keyword>
<dbReference type="RefSeq" id="WP_061498522.1">
    <property type="nucleotide sequence ID" value="NZ_CP115659.1"/>
</dbReference>
<feature type="transmembrane region" description="Helical" evidence="10">
    <location>
        <begin position="84"/>
        <end position="104"/>
    </location>
</feature>
<dbReference type="GO" id="GO:1990961">
    <property type="term" value="P:xenobiotic detoxification by transmembrane export across the plasma membrane"/>
    <property type="evidence" value="ECO:0007669"/>
    <property type="project" value="UniProtKB-ARBA"/>
</dbReference>
<gene>
    <name evidence="11" type="ORF">GA0061071_102160</name>
</gene>
<protein>
    <recommendedName>
        <fullName evidence="8">Guanidinium exporter</fullName>
    </recommendedName>
</protein>
<dbReference type="OrthoDB" id="9808638at2"/>
<dbReference type="InterPro" id="IPR037185">
    <property type="entry name" value="EmrE-like"/>
</dbReference>
<keyword evidence="3" id="KW-1003">Cell membrane</keyword>
<dbReference type="GO" id="GO:0022857">
    <property type="term" value="F:transmembrane transporter activity"/>
    <property type="evidence" value="ECO:0007669"/>
    <property type="project" value="InterPro"/>
</dbReference>
<reference evidence="12" key="1">
    <citation type="submission" date="2016-08" db="EMBL/GenBank/DDBJ databases">
        <authorList>
            <person name="Varghese N."/>
            <person name="Submissions Spin"/>
        </authorList>
    </citation>
    <scope>NUCLEOTIDE SEQUENCE [LARGE SCALE GENOMIC DNA]</scope>
    <source>
        <strain evidence="12">REICA_082</strain>
    </source>
</reference>
<feature type="transmembrane region" description="Helical" evidence="10">
    <location>
        <begin position="57"/>
        <end position="78"/>
    </location>
</feature>
<keyword evidence="6 10" id="KW-0472">Membrane</keyword>
<evidence type="ECO:0000256" key="9">
    <source>
        <dbReference type="RuleBase" id="RU003942"/>
    </source>
</evidence>
<comment type="subcellular location">
    <subcellularLocation>
        <location evidence="1 9">Cell membrane</location>
        <topology evidence="1 9">Multi-pass membrane protein</topology>
    </subcellularLocation>
</comment>
<name>A0A1C3ZUF6_9ENTR</name>
<evidence type="ECO:0000256" key="6">
    <source>
        <dbReference type="ARBA" id="ARBA00023136"/>
    </source>
</evidence>
<evidence type="ECO:0000256" key="4">
    <source>
        <dbReference type="ARBA" id="ARBA00022692"/>
    </source>
</evidence>